<accession>A0A164N098</accession>
<dbReference type="Proteomes" id="UP000076512">
    <property type="component" value="Unassembled WGS sequence"/>
</dbReference>
<dbReference type="PANTHER" id="PTHR39339:SF1">
    <property type="entry name" value="CHAD DOMAIN-CONTAINING PROTEIN"/>
    <property type="match status" value="1"/>
</dbReference>
<dbReference type="STRING" id="455432.AWN90_35500"/>
<dbReference type="Pfam" id="PF05235">
    <property type="entry name" value="CHAD"/>
    <property type="match status" value="1"/>
</dbReference>
<comment type="caution">
    <text evidence="2">The sequence shown here is derived from an EMBL/GenBank/DDBJ whole genome shotgun (WGS) entry which is preliminary data.</text>
</comment>
<evidence type="ECO:0000313" key="3">
    <source>
        <dbReference type="Proteomes" id="UP000076512"/>
    </source>
</evidence>
<reference evidence="2 3" key="1">
    <citation type="submission" date="2016-04" db="EMBL/GenBank/DDBJ databases">
        <authorList>
            <person name="Evans L.H."/>
            <person name="Alamgir A."/>
            <person name="Owens N."/>
            <person name="Weber N.D."/>
            <person name="Virtaneva K."/>
            <person name="Barbian K."/>
            <person name="Babar A."/>
            <person name="Rosenke K."/>
        </authorList>
    </citation>
    <scope>NUCLEOTIDE SEQUENCE [LARGE SCALE GENOMIC DNA]</scope>
    <source>
        <strain evidence="2 3">IFM 0406</strain>
    </source>
</reference>
<keyword evidence="3" id="KW-1185">Reference proteome</keyword>
<dbReference type="EMBL" id="LWGR01000007">
    <property type="protein sequence ID" value="KZM73849.1"/>
    <property type="molecule type" value="Genomic_DNA"/>
</dbReference>
<dbReference type="InterPro" id="IPR038186">
    <property type="entry name" value="CHAD_dom_sf"/>
</dbReference>
<dbReference type="PANTHER" id="PTHR39339">
    <property type="entry name" value="SLR1444 PROTEIN"/>
    <property type="match status" value="1"/>
</dbReference>
<dbReference type="PROSITE" id="PS51708">
    <property type="entry name" value="CHAD"/>
    <property type="match status" value="1"/>
</dbReference>
<dbReference type="RefSeq" id="WP_067591987.1">
    <property type="nucleotide sequence ID" value="NZ_JABMCZ010000001.1"/>
</dbReference>
<dbReference type="InterPro" id="IPR007899">
    <property type="entry name" value="CHAD_dom"/>
</dbReference>
<feature type="domain" description="CHAD" evidence="1">
    <location>
        <begin position="2"/>
        <end position="284"/>
    </location>
</feature>
<proteinExistence type="predicted"/>
<protein>
    <recommendedName>
        <fullName evidence="1">CHAD domain-containing protein</fullName>
    </recommendedName>
</protein>
<dbReference type="OrthoDB" id="9777271at2"/>
<name>A0A164N098_9NOCA</name>
<sequence>MPAAAGPALVTALSDDVDRLLAAEPAVRDDIPDAVHKMRVATRRLRSVLRSYRKVFHRTPIDETRSELRWLAGVLGVARDAEVRAERFAAHLEEQPAQERRIGRRLVAAERARYAAAHRVVLEALDSERYTRLVRRLEQLRTDPPLRRKRSRREATKVFASVLRTEFRALRRLIKAEPEVAEDAHVEHLHDIRKAAKRLRYAAEAADDVLNGPAVELAGRAKKLQSVLGDHRDAIEAMTTIRHRATRARSPHGRAAYDRMYRTESDAARKALSDYPATAEFLLRTNN</sequence>
<dbReference type="SMART" id="SM00880">
    <property type="entry name" value="CHAD"/>
    <property type="match status" value="1"/>
</dbReference>
<gene>
    <name evidence="2" type="ORF">AWN90_35500</name>
</gene>
<evidence type="ECO:0000259" key="1">
    <source>
        <dbReference type="PROSITE" id="PS51708"/>
    </source>
</evidence>
<dbReference type="AlphaFoldDB" id="A0A164N098"/>
<evidence type="ECO:0000313" key="2">
    <source>
        <dbReference type="EMBL" id="KZM73849.1"/>
    </source>
</evidence>
<organism evidence="2 3">
    <name type="scientific">Nocardia terpenica</name>
    <dbReference type="NCBI Taxonomy" id="455432"/>
    <lineage>
        <taxon>Bacteria</taxon>
        <taxon>Bacillati</taxon>
        <taxon>Actinomycetota</taxon>
        <taxon>Actinomycetes</taxon>
        <taxon>Mycobacteriales</taxon>
        <taxon>Nocardiaceae</taxon>
        <taxon>Nocardia</taxon>
    </lineage>
</organism>
<dbReference type="Gene3D" id="1.40.20.10">
    <property type="entry name" value="CHAD domain"/>
    <property type="match status" value="1"/>
</dbReference>